<dbReference type="Proteomes" id="UP000011115">
    <property type="component" value="Unassembled WGS sequence"/>
</dbReference>
<reference evidence="2" key="1">
    <citation type="journal article" date="2011" name="Nature">
        <title>Genome sequence and analysis of the tuber crop potato.</title>
        <authorList>
            <consortium name="The Potato Genome Sequencing Consortium"/>
        </authorList>
    </citation>
    <scope>NUCLEOTIDE SEQUENCE [LARGE SCALE GENOMIC DNA]</scope>
    <source>
        <strain evidence="2">cv. DM1-3 516 R44</strain>
    </source>
</reference>
<evidence type="ECO:0000313" key="2">
    <source>
        <dbReference type="Proteomes" id="UP000011115"/>
    </source>
</evidence>
<name>M1DW08_SOLTU</name>
<reference evidence="1" key="2">
    <citation type="submission" date="2015-06" db="UniProtKB">
        <authorList>
            <consortium name="EnsemblPlants"/>
        </authorList>
    </citation>
    <scope>IDENTIFICATION</scope>
    <source>
        <strain evidence="1">DM1-3 516 R44</strain>
    </source>
</reference>
<dbReference type="AlphaFoldDB" id="M1DW08"/>
<dbReference type="Gramene" id="PGSC0003DMT400095312">
    <property type="protein sequence ID" value="PGSC0003DMT400095312"/>
    <property type="gene ID" value="PGSC0003DMG400044883"/>
</dbReference>
<organism evidence="1 2">
    <name type="scientific">Solanum tuberosum</name>
    <name type="common">Potato</name>
    <dbReference type="NCBI Taxonomy" id="4113"/>
    <lineage>
        <taxon>Eukaryota</taxon>
        <taxon>Viridiplantae</taxon>
        <taxon>Streptophyta</taxon>
        <taxon>Embryophyta</taxon>
        <taxon>Tracheophyta</taxon>
        <taxon>Spermatophyta</taxon>
        <taxon>Magnoliopsida</taxon>
        <taxon>eudicotyledons</taxon>
        <taxon>Gunneridae</taxon>
        <taxon>Pentapetalae</taxon>
        <taxon>asterids</taxon>
        <taxon>lamiids</taxon>
        <taxon>Solanales</taxon>
        <taxon>Solanaceae</taxon>
        <taxon>Solanoideae</taxon>
        <taxon>Solaneae</taxon>
        <taxon>Solanum</taxon>
    </lineage>
</organism>
<evidence type="ECO:0000313" key="1">
    <source>
        <dbReference type="EnsemblPlants" id="PGSC0003DMT400095312"/>
    </source>
</evidence>
<protein>
    <submittedName>
        <fullName evidence="1">Uncharacterized protein</fullName>
    </submittedName>
</protein>
<keyword evidence="2" id="KW-1185">Reference proteome</keyword>
<dbReference type="EnsemblPlants" id="PGSC0003DMT400095312">
    <property type="protein sequence ID" value="PGSC0003DMT400095312"/>
    <property type="gene ID" value="PGSC0003DMG400044883"/>
</dbReference>
<dbReference type="InParanoid" id="M1DW08"/>
<sequence>MPHQHGSWVQPRSVSEGRGWAPGNCLLAVKGSGVLDSMIFSHGLCRLRLTSTINGYELWLLKKNYLLWVGVSLIGETSMKMDNGENKRSESKRSKEEINSKAYPCPLRVAERNCILAREIISRQSILFPLRVAERDF</sequence>
<dbReference type="HOGENOM" id="CLU_1868782_0_0_1"/>
<accession>M1DW08</accession>
<proteinExistence type="predicted"/>
<dbReference type="PaxDb" id="4113-PGSC0003DMT400095312"/>